<accession>A0A835ZIT2</accession>
<feature type="coiled-coil region" evidence="1">
    <location>
        <begin position="60"/>
        <end position="87"/>
    </location>
</feature>
<organism evidence="3 4">
    <name type="scientific">Tribonema minus</name>
    <dbReference type="NCBI Taxonomy" id="303371"/>
    <lineage>
        <taxon>Eukaryota</taxon>
        <taxon>Sar</taxon>
        <taxon>Stramenopiles</taxon>
        <taxon>Ochrophyta</taxon>
        <taxon>PX clade</taxon>
        <taxon>Xanthophyceae</taxon>
        <taxon>Tribonematales</taxon>
        <taxon>Tribonemataceae</taxon>
        <taxon>Tribonema</taxon>
    </lineage>
</organism>
<dbReference type="Proteomes" id="UP000664859">
    <property type="component" value="Unassembled WGS sequence"/>
</dbReference>
<feature type="region of interest" description="Disordered" evidence="2">
    <location>
        <begin position="1"/>
        <end position="27"/>
    </location>
</feature>
<evidence type="ECO:0000256" key="1">
    <source>
        <dbReference type="SAM" id="Coils"/>
    </source>
</evidence>
<evidence type="ECO:0000313" key="3">
    <source>
        <dbReference type="EMBL" id="KAG5191494.1"/>
    </source>
</evidence>
<feature type="compositionally biased region" description="Low complexity" evidence="2">
    <location>
        <begin position="1"/>
        <end position="12"/>
    </location>
</feature>
<dbReference type="AlphaFoldDB" id="A0A835ZIT2"/>
<comment type="caution">
    <text evidence="3">The sequence shown here is derived from an EMBL/GenBank/DDBJ whole genome shotgun (WGS) entry which is preliminary data.</text>
</comment>
<keyword evidence="4" id="KW-1185">Reference proteome</keyword>
<feature type="region of interest" description="Disordered" evidence="2">
    <location>
        <begin position="143"/>
        <end position="201"/>
    </location>
</feature>
<proteinExistence type="predicted"/>
<dbReference type="PANTHER" id="PTHR22091">
    <property type="entry name" value="COILED-COIL DOMAIN-CONTAINING PROTEIN 77"/>
    <property type="match status" value="1"/>
</dbReference>
<reference evidence="3" key="1">
    <citation type="submission" date="2021-02" db="EMBL/GenBank/DDBJ databases">
        <title>First Annotated Genome of the Yellow-green Alga Tribonema minus.</title>
        <authorList>
            <person name="Mahan K.M."/>
        </authorList>
    </citation>
    <scope>NUCLEOTIDE SEQUENCE</scope>
    <source>
        <strain evidence="3">UTEX B ZZ1240</strain>
    </source>
</reference>
<gene>
    <name evidence="3" type="ORF">JKP88DRAFT_295850</name>
</gene>
<feature type="coiled-coil region" evidence="1">
    <location>
        <begin position="339"/>
        <end position="391"/>
    </location>
</feature>
<dbReference type="InterPro" id="IPR037696">
    <property type="entry name" value="CCDC77"/>
</dbReference>
<dbReference type="PANTHER" id="PTHR22091:SF1">
    <property type="entry name" value="COILED-COIL DOMAIN-CONTAINING PROTEIN 77"/>
    <property type="match status" value="1"/>
</dbReference>
<dbReference type="EMBL" id="JAFCMP010000019">
    <property type="protein sequence ID" value="KAG5191494.1"/>
    <property type="molecule type" value="Genomic_DNA"/>
</dbReference>
<sequence length="424" mass="45578">MSGTSTGSSPVSVERRRRSPPPPPGEELVAFYRHAAATAAEEETYFRKQIEMVQPSQEERHRIEWQLEALERELAVASGEAASLRASTGTAGAAIAARAAAIAELLAEQREDRTRVQRLLALCQPVSHDVTVLFDHFGASEGPRAAPPLPQPQHSMAISSAAAPPPSAAAAGGGGAVADRRRQQQRSERSSAGTAVAAAAAHPKCTRGYEEHLLRRVALLEAHAEEVESLGRAYLGELAGERERRAAEAARLSDEARAAAEPLRSALQRAAARREAATAAYLRLRHNARVAAAAAREERQRCAAAKEEACVGDVVLQERLAADLKALASGAEHEVETGVKDLRARAAAAERALHDCGAEQQAQRQRREEQLAALTRAIDDLRERHDELAYERADSLPALARAVGNLRRAVAAAEQRSLERALFT</sequence>
<protein>
    <submittedName>
        <fullName evidence="3">Uncharacterized protein</fullName>
    </submittedName>
</protein>
<evidence type="ECO:0000313" key="4">
    <source>
        <dbReference type="Proteomes" id="UP000664859"/>
    </source>
</evidence>
<dbReference type="OrthoDB" id="191169at2759"/>
<feature type="compositionally biased region" description="Low complexity" evidence="2">
    <location>
        <begin position="190"/>
        <end position="201"/>
    </location>
</feature>
<keyword evidence="1" id="KW-0175">Coiled coil</keyword>
<name>A0A835ZIT2_9STRA</name>
<feature type="compositionally biased region" description="Basic and acidic residues" evidence="2">
    <location>
        <begin position="178"/>
        <end position="189"/>
    </location>
</feature>
<evidence type="ECO:0000256" key="2">
    <source>
        <dbReference type="SAM" id="MobiDB-lite"/>
    </source>
</evidence>